<proteinExistence type="predicted"/>
<evidence type="ECO:0000313" key="1">
    <source>
        <dbReference type="EMBL" id="KIQ56199.1"/>
    </source>
</evidence>
<sequence>MSSPSTPAIGMDFTFSQYMARQRIEAQINLPRLFAAIDADPNIAGAGVVYIDSEYNVVTLREFKPICSIAPKRVILREAKKYIAPQQFIDQVKSSPRESKLGVEATNAGLSCVAAVIGWVVVFSGSVAVPFTAGASAWVVALGVAAATASTAQCVIGGARVANELNNPTGNDEMNDADWYNIVSPILDAVSLVGVGGSALTTVRLLKANKAAATGKSWYQLLKGLSRQERSKLTKELLTLKDPSLTAKLLKLQQRAGALPKRYSSAEIRHATLTQIKDALGGALGVIGSYTSDGHVKTVAVGLYEEFTE</sequence>
<dbReference type="RefSeq" id="WP_042732909.1">
    <property type="nucleotide sequence ID" value="NZ_JXNZ01000476.1"/>
</dbReference>
<dbReference type="EMBL" id="JXNZ01000476">
    <property type="protein sequence ID" value="KIQ56199.1"/>
    <property type="molecule type" value="Genomic_DNA"/>
</dbReference>
<evidence type="ECO:0000313" key="2">
    <source>
        <dbReference type="Proteomes" id="UP000032101"/>
    </source>
</evidence>
<dbReference type="AlphaFoldDB" id="A0A0D0P1W5"/>
<accession>A0A0D0P1W5</accession>
<comment type="caution">
    <text evidence="1">The sequence shown here is derived from an EMBL/GenBank/DDBJ whole genome shotgun (WGS) entry which is preliminary data.</text>
</comment>
<dbReference type="Proteomes" id="UP000032101">
    <property type="component" value="Unassembled WGS sequence"/>
</dbReference>
<gene>
    <name evidence="1" type="ORF">RL74_27265</name>
</gene>
<name>A0A0D0P1W5_PSEFL</name>
<protein>
    <submittedName>
        <fullName evidence="1">NAD synthetase</fullName>
    </submittedName>
</protein>
<dbReference type="PATRIC" id="fig|294.124.peg.5641"/>
<dbReference type="OrthoDB" id="6828104at2"/>
<reference evidence="1 2" key="1">
    <citation type="submission" date="2015-01" db="EMBL/GenBank/DDBJ databases">
        <title>Draft Genome Sequence of the Biocontrol and Plant Growth-Promoting Rhizobacteria (PGPR) Pseudomonas fluorescens UM270.</title>
        <authorList>
            <person name="Hernandez-Salmeron J.E."/>
            <person name="Santoyo G."/>
            <person name="Moreno-Hagelsieb G."/>
            <person name="Hernandez-Leon R."/>
        </authorList>
    </citation>
    <scope>NUCLEOTIDE SEQUENCE [LARGE SCALE GENOMIC DNA]</scope>
    <source>
        <strain evidence="1 2">UM270</strain>
    </source>
</reference>
<organism evidence="1 2">
    <name type="scientific">Pseudomonas fluorescens</name>
    <dbReference type="NCBI Taxonomy" id="294"/>
    <lineage>
        <taxon>Bacteria</taxon>
        <taxon>Pseudomonadati</taxon>
        <taxon>Pseudomonadota</taxon>
        <taxon>Gammaproteobacteria</taxon>
        <taxon>Pseudomonadales</taxon>
        <taxon>Pseudomonadaceae</taxon>
        <taxon>Pseudomonas</taxon>
    </lineage>
</organism>